<dbReference type="GO" id="GO:0016787">
    <property type="term" value="F:hydrolase activity"/>
    <property type="evidence" value="ECO:0007669"/>
    <property type="project" value="UniProtKB-KW"/>
</dbReference>
<feature type="signal peptide" evidence="5">
    <location>
        <begin position="1"/>
        <end position="40"/>
    </location>
</feature>
<evidence type="ECO:0000256" key="1">
    <source>
        <dbReference type="ARBA" id="ARBA00022722"/>
    </source>
</evidence>
<dbReference type="Proteomes" id="UP000545386">
    <property type="component" value="Unassembled WGS sequence"/>
</dbReference>
<dbReference type="Gene3D" id="2.40.50.90">
    <property type="match status" value="1"/>
</dbReference>
<dbReference type="InterPro" id="IPR035437">
    <property type="entry name" value="SNase_OB-fold_sf"/>
</dbReference>
<keyword evidence="3" id="KW-0378">Hydrolase</keyword>
<sequence length="186" mass="20238">MFSGKRHKKQGKITGAPARLGAVIAAVAAAWFAYSQNGSAGSTATPDTLVCTISSVHDGDSLRASCPGQKDSLKVRLHQIDAPELDQKHGIASRDVLRNLCRRGEPVELVVTGTDQYDRLLADARCAGKDVATTMVAEGAAWVYAQYVRDKTLLSVQERAQSARAGLWNDNAPTAPWEHRREQRRQ</sequence>
<evidence type="ECO:0000256" key="3">
    <source>
        <dbReference type="ARBA" id="ARBA00022801"/>
    </source>
</evidence>
<feature type="domain" description="TNase-like" evidence="6">
    <location>
        <begin position="47"/>
        <end position="170"/>
    </location>
</feature>
<feature type="compositionally biased region" description="Basic and acidic residues" evidence="4">
    <location>
        <begin position="177"/>
        <end position="186"/>
    </location>
</feature>
<evidence type="ECO:0000313" key="8">
    <source>
        <dbReference type="Proteomes" id="UP000545386"/>
    </source>
</evidence>
<dbReference type="AlphaFoldDB" id="A0A842HPX2"/>
<dbReference type="Pfam" id="PF00565">
    <property type="entry name" value="SNase"/>
    <property type="match status" value="1"/>
</dbReference>
<evidence type="ECO:0000256" key="5">
    <source>
        <dbReference type="SAM" id="SignalP"/>
    </source>
</evidence>
<keyword evidence="2" id="KW-0255">Endonuclease</keyword>
<dbReference type="RefSeq" id="WP_185779956.1">
    <property type="nucleotide sequence ID" value="NZ_JACJUU010000007.1"/>
</dbReference>
<comment type="caution">
    <text evidence="7">The sequence shown here is derived from an EMBL/GenBank/DDBJ whole genome shotgun (WGS) entry which is preliminary data.</text>
</comment>
<evidence type="ECO:0000256" key="2">
    <source>
        <dbReference type="ARBA" id="ARBA00022759"/>
    </source>
</evidence>
<reference evidence="7 8" key="1">
    <citation type="submission" date="2020-08" db="EMBL/GenBank/DDBJ databases">
        <title>Paraeoetvoesia sp. YC-7-48 draft genome sequence.</title>
        <authorList>
            <person name="Yao L."/>
        </authorList>
    </citation>
    <scope>NUCLEOTIDE SEQUENCE [LARGE SCALE GENOMIC DNA]</scope>
    <source>
        <strain evidence="8">YC-7-48</strain>
    </source>
</reference>
<dbReference type="PANTHER" id="PTHR12302:SF3">
    <property type="entry name" value="SERINE_THREONINE-PROTEIN KINASE 31"/>
    <property type="match status" value="1"/>
</dbReference>
<evidence type="ECO:0000259" key="6">
    <source>
        <dbReference type="PROSITE" id="PS50830"/>
    </source>
</evidence>
<accession>A0A842HPX2</accession>
<gene>
    <name evidence="7" type="ORF">GTU67_10130</name>
</gene>
<keyword evidence="5" id="KW-0732">Signal</keyword>
<dbReference type="InterPro" id="IPR016071">
    <property type="entry name" value="Staphylococal_nuclease_OB-fold"/>
</dbReference>
<dbReference type="SUPFAM" id="SSF50199">
    <property type="entry name" value="Staphylococcal nuclease"/>
    <property type="match status" value="1"/>
</dbReference>
<dbReference type="PANTHER" id="PTHR12302">
    <property type="entry name" value="EBNA2 BINDING PROTEIN P100"/>
    <property type="match status" value="1"/>
</dbReference>
<keyword evidence="1" id="KW-0540">Nuclease</keyword>
<feature type="region of interest" description="Disordered" evidence="4">
    <location>
        <begin position="165"/>
        <end position="186"/>
    </location>
</feature>
<evidence type="ECO:0000256" key="4">
    <source>
        <dbReference type="SAM" id="MobiDB-lite"/>
    </source>
</evidence>
<evidence type="ECO:0000313" key="7">
    <source>
        <dbReference type="EMBL" id="MBC2770266.1"/>
    </source>
</evidence>
<dbReference type="GO" id="GO:0004519">
    <property type="term" value="F:endonuclease activity"/>
    <property type="evidence" value="ECO:0007669"/>
    <property type="project" value="UniProtKB-KW"/>
</dbReference>
<keyword evidence="8" id="KW-1185">Reference proteome</keyword>
<organism evidence="7 8">
    <name type="scientific">Pusillimonas minor</name>
    <dbReference type="NCBI Taxonomy" id="2697024"/>
    <lineage>
        <taxon>Bacteria</taxon>
        <taxon>Pseudomonadati</taxon>
        <taxon>Pseudomonadota</taxon>
        <taxon>Betaproteobacteria</taxon>
        <taxon>Burkholderiales</taxon>
        <taxon>Alcaligenaceae</taxon>
        <taxon>Pusillimonas</taxon>
    </lineage>
</organism>
<name>A0A842HPX2_9BURK</name>
<feature type="chain" id="PRO_5033068001" evidence="5">
    <location>
        <begin position="41"/>
        <end position="186"/>
    </location>
</feature>
<dbReference type="EMBL" id="JACJUU010000007">
    <property type="protein sequence ID" value="MBC2770266.1"/>
    <property type="molecule type" value="Genomic_DNA"/>
</dbReference>
<proteinExistence type="predicted"/>
<dbReference type="SMART" id="SM00318">
    <property type="entry name" value="SNc"/>
    <property type="match status" value="1"/>
</dbReference>
<protein>
    <submittedName>
        <fullName evidence="7">Thermonuclease family protein</fullName>
    </submittedName>
</protein>
<dbReference type="PROSITE" id="PS50830">
    <property type="entry name" value="TNASE_3"/>
    <property type="match status" value="1"/>
</dbReference>